<name>A0A1I3NNW4_9RHOB</name>
<dbReference type="InterPro" id="IPR050557">
    <property type="entry name" value="RTX_toxin/Mannuronan_C5-epim"/>
</dbReference>
<dbReference type="RefSeq" id="WP_066600339.1">
    <property type="nucleotide sequence ID" value="NZ_FORY01000002.1"/>
</dbReference>
<dbReference type="Gene3D" id="2.150.10.10">
    <property type="entry name" value="Serralysin-like metalloprotease, C-terminal"/>
    <property type="match status" value="3"/>
</dbReference>
<dbReference type="EMBL" id="FORY01000002">
    <property type="protein sequence ID" value="SFJ10456.1"/>
    <property type="molecule type" value="Genomic_DNA"/>
</dbReference>
<dbReference type="InterPro" id="IPR001343">
    <property type="entry name" value="Hemolysn_Ca-bd"/>
</dbReference>
<dbReference type="PANTHER" id="PTHR38340:SF1">
    <property type="entry name" value="S-LAYER PROTEIN"/>
    <property type="match status" value="1"/>
</dbReference>
<evidence type="ECO:0000313" key="4">
    <source>
        <dbReference type="EMBL" id="SFJ10456.1"/>
    </source>
</evidence>
<dbReference type="STRING" id="576117.SAMN04488138_1027"/>
<dbReference type="GO" id="GO:0005509">
    <property type="term" value="F:calcium ion binding"/>
    <property type="evidence" value="ECO:0007669"/>
    <property type="project" value="InterPro"/>
</dbReference>
<evidence type="ECO:0000313" key="5">
    <source>
        <dbReference type="Proteomes" id="UP000183299"/>
    </source>
</evidence>
<dbReference type="Pfam" id="PF13403">
    <property type="entry name" value="Hint_2"/>
    <property type="match status" value="1"/>
</dbReference>
<dbReference type="Pfam" id="PF00353">
    <property type="entry name" value="HemolysinCabind"/>
    <property type="match status" value="5"/>
</dbReference>
<dbReference type="Proteomes" id="UP000183299">
    <property type="component" value="Unassembled WGS sequence"/>
</dbReference>
<evidence type="ECO:0000259" key="3">
    <source>
        <dbReference type="Pfam" id="PF13403"/>
    </source>
</evidence>
<feature type="domain" description="Hedgehog/Intein (Hint)" evidence="3">
    <location>
        <begin position="524"/>
        <end position="670"/>
    </location>
</feature>
<protein>
    <submittedName>
        <fullName evidence="4">Ca2+-binding protein, RTX toxin-related</fullName>
    </submittedName>
</protein>
<accession>A0A1I3NNW4</accession>
<dbReference type="PRINTS" id="PR00313">
    <property type="entry name" value="CABNDNGRPT"/>
</dbReference>
<gene>
    <name evidence="4" type="ORF">SAMN04488138_1027</name>
</gene>
<dbReference type="SUPFAM" id="SSF51120">
    <property type="entry name" value="beta-Roll"/>
    <property type="match status" value="3"/>
</dbReference>
<dbReference type="InterPro" id="IPR018511">
    <property type="entry name" value="Hemolysin-typ_Ca-bd_CS"/>
</dbReference>
<dbReference type="GeneID" id="98663823"/>
<evidence type="ECO:0000256" key="1">
    <source>
        <dbReference type="ARBA" id="ARBA00004613"/>
    </source>
</evidence>
<evidence type="ECO:0000256" key="2">
    <source>
        <dbReference type="ARBA" id="ARBA00022525"/>
    </source>
</evidence>
<dbReference type="PROSITE" id="PS00330">
    <property type="entry name" value="HEMOLYSIN_CALCIUM"/>
    <property type="match status" value="6"/>
</dbReference>
<dbReference type="GO" id="GO:0005576">
    <property type="term" value="C:extracellular region"/>
    <property type="evidence" value="ECO:0007669"/>
    <property type="project" value="UniProtKB-SubCell"/>
</dbReference>
<sequence length="727" mass="74896">MSVSLIANNSLYAYNGTLLNLLGIDVAFSVEASVSGVITDDDGSLAPGETASVAIEGGADEAMTYIGSGTASGLLSSTNIMAFSTGSGTDTQIYIYAPDGFPLLSGVVVSLNIDDTASFDLAPSTPGVVDGTSGDDDMDVYENDEDYEDDDGDRITDYKFLVQSGNDTIYGYAGNDTIHAGSGDDEIYGGTGNDIIFGGDGEDIISGGDGNDTIYGGELGFGGIEDEHQDRIDGGAGDDTIFAGDGDNIVYGGDGDDTIYAGDNNDYIVGGEGNDTITSGDGVDTIYGGADDDIIDGGDGDDTVYGGAGNDTWLAGETTSGSDNVFLEDGDDTAEFGYVTVGTDENVDGGDGNDTLSLDADVMAGLDLDVTLMEGGAAADIDIGGSDTLGNFTNFENILGNDGSNTLTGNSEANKLWGAEGADTLDGGAGDDILDGGAGSDTISGGDGDDTFIIGSAAEAGGDSITGGSGPDDTTDIDTVDLSSIDPDSYTINATEDPLDSGALTGTVNFDTGEVLSFSGIEIICFTKGTEIITSEGPVAVENLKTGDLVMTMDHGMQPLRWMGRKKLNSIDLEASPKLKPIKIAAGALGNGTPLNDLMVSRQHRILVRSAIADRMFGVQEILVAAIKLVGHPGIEVVEDAESVEYFHMLFDQHEIVFSNGAATESLFTGPEALKAVSEDARAEILELFPDIATQTALLPARHIPQKGGMVKRFVERHAKNNKALMS</sequence>
<dbReference type="InterPro" id="IPR011049">
    <property type="entry name" value="Serralysin-like_metalloprot_C"/>
</dbReference>
<comment type="subcellular location">
    <subcellularLocation>
        <location evidence="1">Secreted</location>
    </subcellularLocation>
</comment>
<organism evidence="4 5">
    <name type="scientific">Celeribacter halophilus</name>
    <dbReference type="NCBI Taxonomy" id="576117"/>
    <lineage>
        <taxon>Bacteria</taxon>
        <taxon>Pseudomonadati</taxon>
        <taxon>Pseudomonadota</taxon>
        <taxon>Alphaproteobacteria</taxon>
        <taxon>Rhodobacterales</taxon>
        <taxon>Roseobacteraceae</taxon>
        <taxon>Celeribacter</taxon>
    </lineage>
</organism>
<dbReference type="OrthoDB" id="7795520at2"/>
<dbReference type="AlphaFoldDB" id="A0A1I3NNW4"/>
<keyword evidence="2" id="KW-0964">Secreted</keyword>
<dbReference type="SUPFAM" id="SSF51294">
    <property type="entry name" value="Hedgehog/intein (Hint) domain"/>
    <property type="match status" value="1"/>
</dbReference>
<dbReference type="PANTHER" id="PTHR38340">
    <property type="entry name" value="S-LAYER PROTEIN"/>
    <property type="match status" value="1"/>
</dbReference>
<keyword evidence="5" id="KW-1185">Reference proteome</keyword>
<reference evidence="4 5" key="1">
    <citation type="submission" date="2016-10" db="EMBL/GenBank/DDBJ databases">
        <authorList>
            <person name="de Groot N.N."/>
        </authorList>
    </citation>
    <scope>NUCLEOTIDE SEQUENCE [LARGE SCALE GENOMIC DNA]</scope>
    <source>
        <strain evidence="4 5">CGMCC 1.8891</strain>
    </source>
</reference>
<proteinExistence type="predicted"/>
<dbReference type="InterPro" id="IPR028992">
    <property type="entry name" value="Hedgehog/Intein_dom"/>
</dbReference>
<dbReference type="InterPro" id="IPR036844">
    <property type="entry name" value="Hint_dom_sf"/>
</dbReference>